<dbReference type="PANTHER" id="PTHR43133">
    <property type="entry name" value="RNA POLYMERASE ECF-TYPE SIGMA FACTO"/>
    <property type="match status" value="1"/>
</dbReference>
<dbReference type="GO" id="GO:0006352">
    <property type="term" value="P:DNA-templated transcription initiation"/>
    <property type="evidence" value="ECO:0007669"/>
    <property type="project" value="InterPro"/>
</dbReference>
<feature type="region of interest" description="Disordered" evidence="4">
    <location>
        <begin position="351"/>
        <end position="477"/>
    </location>
</feature>
<keyword evidence="1" id="KW-0805">Transcription regulation</keyword>
<dbReference type="KEGG" id="fra:Francci3_0068"/>
<proteinExistence type="predicted"/>
<keyword evidence="3" id="KW-0804">Transcription</keyword>
<dbReference type="HOGENOM" id="CLU_519487_0_0_11"/>
<evidence type="ECO:0000256" key="1">
    <source>
        <dbReference type="ARBA" id="ARBA00023015"/>
    </source>
</evidence>
<dbReference type="EMBL" id="CP000249">
    <property type="protein sequence ID" value="ABD09462.1"/>
    <property type="molecule type" value="Genomic_DNA"/>
</dbReference>
<protein>
    <submittedName>
        <fullName evidence="5">Sigma-24</fullName>
    </submittedName>
</protein>
<evidence type="ECO:0000256" key="4">
    <source>
        <dbReference type="SAM" id="MobiDB-lite"/>
    </source>
</evidence>
<evidence type="ECO:0000256" key="2">
    <source>
        <dbReference type="ARBA" id="ARBA00023082"/>
    </source>
</evidence>
<dbReference type="Proteomes" id="UP000001937">
    <property type="component" value="Chromosome"/>
</dbReference>
<dbReference type="AlphaFoldDB" id="Q2JGY0"/>
<evidence type="ECO:0000313" key="5">
    <source>
        <dbReference type="EMBL" id="ABD09462.1"/>
    </source>
</evidence>
<evidence type="ECO:0000256" key="3">
    <source>
        <dbReference type="ARBA" id="ARBA00023163"/>
    </source>
</evidence>
<keyword evidence="6" id="KW-1185">Reference proteome</keyword>
<dbReference type="Gene3D" id="1.10.1740.10">
    <property type="match status" value="1"/>
</dbReference>
<dbReference type="GO" id="GO:0016987">
    <property type="term" value="F:sigma factor activity"/>
    <property type="evidence" value="ECO:0007669"/>
    <property type="project" value="UniProtKB-KW"/>
</dbReference>
<dbReference type="InterPro" id="IPR039425">
    <property type="entry name" value="RNA_pol_sigma-70-like"/>
</dbReference>
<organism evidence="5 6">
    <name type="scientific">Frankia casuarinae (strain DSM 45818 / CECT 9043 / HFP020203 / CcI3)</name>
    <dbReference type="NCBI Taxonomy" id="106370"/>
    <lineage>
        <taxon>Bacteria</taxon>
        <taxon>Bacillati</taxon>
        <taxon>Actinomycetota</taxon>
        <taxon>Actinomycetes</taxon>
        <taxon>Frankiales</taxon>
        <taxon>Frankiaceae</taxon>
        <taxon>Frankia</taxon>
    </lineage>
</organism>
<feature type="region of interest" description="Disordered" evidence="4">
    <location>
        <begin position="289"/>
        <end position="315"/>
    </location>
</feature>
<dbReference type="InterPro" id="IPR013325">
    <property type="entry name" value="RNA_pol_sigma_r2"/>
</dbReference>
<gene>
    <name evidence="5" type="ordered locus">Francci3_0068</name>
</gene>
<dbReference type="SUPFAM" id="SSF88946">
    <property type="entry name" value="Sigma2 domain of RNA polymerase sigma factors"/>
    <property type="match status" value="1"/>
</dbReference>
<dbReference type="STRING" id="106370.Francci3_0068"/>
<keyword evidence="2" id="KW-0731">Sigma factor</keyword>
<evidence type="ECO:0000313" key="6">
    <source>
        <dbReference type="Proteomes" id="UP000001937"/>
    </source>
</evidence>
<dbReference type="PANTHER" id="PTHR43133:SF62">
    <property type="entry name" value="RNA POLYMERASE SIGMA FACTOR SIGZ"/>
    <property type="match status" value="1"/>
</dbReference>
<sequence length="477" mass="48531">MGRCRPVPGPPLVPGEKLSMDDDADLVARVRRGDRQAFDDLYDLYADDVFSMCLLILGDPTVARAAAGTAFALVARTRLNPLSDPTRLRSWLLELARGSALAWSGSPQARSIPVPHGVSPEELLAGAVVPAPASLRVGLARTFDRAAVAAVAAASAASRRAAAAAAAAAADTESEVGETTKETPKVNLVKVPTAPPSGDRYADAEKTIIAATTHSVRVLPLMRMDSDNDLTDAPQTHAGRGSAGWRRRSAVAVAAVTAIAVAGLTAAMNWPTSDAQLLSEDEPNITQVTQGQVTQAPTPDAIRPPMPAAAPSNAAATSSTVVPTVAGAFTSRAASPGGLEPHLMEPIARQVSKPSPSATHRPDPAFVKTPATSPPSSPSTAPAPRTPTTEPPTTTPTQPPTTAPSPASRPTTAPTSTPPSTTPTGVDAPTPTSPPSGNPGSPSTGPAPSSFSTGGTSSPSTGGWITNTITIPLPIFI</sequence>
<reference evidence="5 6" key="1">
    <citation type="journal article" date="2007" name="Genome Res.">
        <title>Genome characteristics of facultatively symbiotic Frankia sp. strains reflect host range and host plant biogeography.</title>
        <authorList>
            <person name="Normand P."/>
            <person name="Lapierre P."/>
            <person name="Tisa L.S."/>
            <person name="Gogarten J.P."/>
            <person name="Alloisio N."/>
            <person name="Bagnarol E."/>
            <person name="Bassi C.A."/>
            <person name="Berry A.M."/>
            <person name="Bickhart D.M."/>
            <person name="Choisne N."/>
            <person name="Couloux A."/>
            <person name="Cournoyer B."/>
            <person name="Cruveiller S."/>
            <person name="Daubin V."/>
            <person name="Demange N."/>
            <person name="Francino M.P."/>
            <person name="Goltsman E."/>
            <person name="Huang Y."/>
            <person name="Kopp O.R."/>
            <person name="Labarre L."/>
            <person name="Lapidus A."/>
            <person name="Lavire C."/>
            <person name="Marechal J."/>
            <person name="Martinez M."/>
            <person name="Mastronunzio J.E."/>
            <person name="Mullin B.C."/>
            <person name="Niemann J."/>
            <person name="Pujic P."/>
            <person name="Rawnsley T."/>
            <person name="Rouy Z."/>
            <person name="Schenowitz C."/>
            <person name="Sellstedt A."/>
            <person name="Tavares F."/>
            <person name="Tomkins J.P."/>
            <person name="Vallenet D."/>
            <person name="Valverde C."/>
            <person name="Wall L.G."/>
            <person name="Wang Y."/>
            <person name="Medigue C."/>
            <person name="Benson D.R."/>
        </authorList>
    </citation>
    <scope>NUCLEOTIDE SEQUENCE [LARGE SCALE GENOMIC DNA]</scope>
    <source>
        <strain evidence="6">DSM 45818 / CECT 9043 / CcI3</strain>
    </source>
</reference>
<dbReference type="PRINTS" id="PR01217">
    <property type="entry name" value="PRICHEXTENSN"/>
</dbReference>
<feature type="compositionally biased region" description="Low complexity" evidence="4">
    <location>
        <begin position="404"/>
        <end position="415"/>
    </location>
</feature>
<feature type="compositionally biased region" description="Pro residues" evidence="4">
    <location>
        <begin position="389"/>
        <end position="403"/>
    </location>
</feature>
<name>Q2JGY0_FRACC</name>
<feature type="compositionally biased region" description="Low complexity" evidence="4">
    <location>
        <begin position="438"/>
        <end position="463"/>
    </location>
</feature>
<accession>Q2JGY0</accession>
<feature type="compositionally biased region" description="Low complexity" evidence="4">
    <location>
        <begin position="378"/>
        <end position="388"/>
    </location>
</feature>